<reference evidence="5" key="1">
    <citation type="journal article" date="2019" name="Int. J. Syst. Evol. Microbiol.">
        <title>The Global Catalogue of Microorganisms (GCM) 10K type strain sequencing project: providing services to taxonomists for standard genome sequencing and annotation.</title>
        <authorList>
            <consortium name="The Broad Institute Genomics Platform"/>
            <consortium name="The Broad Institute Genome Sequencing Center for Infectious Disease"/>
            <person name="Wu L."/>
            <person name="Ma J."/>
        </authorList>
    </citation>
    <scope>NUCLEOTIDE SEQUENCE [LARGE SCALE GENOMIC DNA]</scope>
    <source>
        <strain evidence="5">KCTC 12861</strain>
    </source>
</reference>
<protein>
    <submittedName>
        <fullName evidence="4">NADH oxidase</fullName>
    </submittedName>
</protein>
<evidence type="ECO:0000313" key="4">
    <source>
        <dbReference type="EMBL" id="GHB49926.1"/>
    </source>
</evidence>
<dbReference type="PANTHER" id="PTHR43656:SF2">
    <property type="entry name" value="BINDING OXIDOREDUCTASE, PUTATIVE (AFU_ORTHOLOGUE AFUA_2G08260)-RELATED"/>
    <property type="match status" value="1"/>
</dbReference>
<dbReference type="Proteomes" id="UP000637980">
    <property type="component" value="Unassembled WGS sequence"/>
</dbReference>
<name>A0ABQ3ERW6_9HYPH</name>
<gene>
    <name evidence="4" type="ORF">GCM10007094_43930</name>
</gene>
<dbReference type="InterPro" id="IPR001155">
    <property type="entry name" value="OxRdtase_FMN_N"/>
</dbReference>
<comment type="caution">
    <text evidence="4">The sequence shown here is derived from an EMBL/GenBank/DDBJ whole genome shotgun (WGS) entry which is preliminary data.</text>
</comment>
<dbReference type="RefSeq" id="WP_189438957.1">
    <property type="nucleotide sequence ID" value="NZ_BMXE01000013.1"/>
</dbReference>
<evidence type="ECO:0000256" key="2">
    <source>
        <dbReference type="ARBA" id="ARBA00023002"/>
    </source>
</evidence>
<dbReference type="InterPro" id="IPR051799">
    <property type="entry name" value="NADH_flavin_oxidoreductase"/>
</dbReference>
<dbReference type="PANTHER" id="PTHR43656">
    <property type="entry name" value="BINDING OXIDOREDUCTASE, PUTATIVE (AFU_ORTHOLOGUE AFUA_2G08260)-RELATED"/>
    <property type="match status" value="1"/>
</dbReference>
<evidence type="ECO:0000313" key="5">
    <source>
        <dbReference type="Proteomes" id="UP000637980"/>
    </source>
</evidence>
<feature type="domain" description="NADH:flavin oxidoreductase/NADH oxidase N-terminal" evidence="3">
    <location>
        <begin position="12"/>
        <end position="280"/>
    </location>
</feature>
<keyword evidence="1" id="KW-0285">Flavoprotein</keyword>
<organism evidence="4 5">
    <name type="scientific">Pseudovibrio japonicus</name>
    <dbReference type="NCBI Taxonomy" id="366534"/>
    <lineage>
        <taxon>Bacteria</taxon>
        <taxon>Pseudomonadati</taxon>
        <taxon>Pseudomonadota</taxon>
        <taxon>Alphaproteobacteria</taxon>
        <taxon>Hyphomicrobiales</taxon>
        <taxon>Stappiaceae</taxon>
        <taxon>Pseudovibrio</taxon>
    </lineage>
</organism>
<evidence type="ECO:0000256" key="1">
    <source>
        <dbReference type="ARBA" id="ARBA00022630"/>
    </source>
</evidence>
<dbReference type="Pfam" id="PF00724">
    <property type="entry name" value="Oxidored_FMN"/>
    <property type="match status" value="2"/>
</dbReference>
<accession>A0ABQ3ERW6</accession>
<dbReference type="Gene3D" id="3.20.20.70">
    <property type="entry name" value="Aldolase class I"/>
    <property type="match status" value="1"/>
</dbReference>
<keyword evidence="5" id="KW-1185">Reference proteome</keyword>
<evidence type="ECO:0000259" key="3">
    <source>
        <dbReference type="Pfam" id="PF00724"/>
    </source>
</evidence>
<proteinExistence type="predicted"/>
<dbReference type="SUPFAM" id="SSF51395">
    <property type="entry name" value="FMN-linked oxidoreductases"/>
    <property type="match status" value="1"/>
</dbReference>
<feature type="domain" description="NADH:flavin oxidoreductase/NADH oxidase N-terminal" evidence="3">
    <location>
        <begin position="330"/>
        <end position="384"/>
    </location>
</feature>
<dbReference type="CDD" id="cd02803">
    <property type="entry name" value="OYE_like_FMN_family"/>
    <property type="match status" value="1"/>
</dbReference>
<sequence>MATTSAQTDSGLFDPIRIGQLQLSGRFAKSATVETRCTVDGYVTNELIDFYEEIARGGTPLIISGAASYNSYSRGVAHQISVDHDDNIEGLKKLADAVHRHGSRMFIQIYHTSRQAIPAGVGRTEAQAPSKVWEPTLGVMPRPMTLTEIEQTIEDFAAAAERCQKAGFDGIQIHAAHGYLISAFLTPHTNRRKDKYGGNLSNRMRLLLETYRAVRRRVGPDFPVIMKLNGSDELPFRRGMSTSELVTVAKMMEEEGLDAVEISAGHYESGTTFSRARWKGFTKTMATEGAGKNMSFLRRNAMRIFAPLVDTFFNFLGGYQEGFNLNYASEFTKKLNIPVICVGGFVHKSAMEKALLDGDCDMISVARGLIADPHLYKHMKEDRQGPVCLHCNACLAVAGVRPATCTNPKLIAPSG</sequence>
<keyword evidence="2" id="KW-0560">Oxidoreductase</keyword>
<dbReference type="InterPro" id="IPR013785">
    <property type="entry name" value="Aldolase_TIM"/>
</dbReference>
<dbReference type="EMBL" id="BMXE01000013">
    <property type="protein sequence ID" value="GHB49926.1"/>
    <property type="molecule type" value="Genomic_DNA"/>
</dbReference>